<protein>
    <submittedName>
        <fullName evidence="1">Uncharacterized protein</fullName>
    </submittedName>
</protein>
<dbReference type="Proteomes" id="UP000662747">
    <property type="component" value="Chromosome"/>
</dbReference>
<organism evidence="1 2">
    <name type="scientific">Pyxidicoccus parkwayensis</name>
    <dbReference type="NCBI Taxonomy" id="2813578"/>
    <lineage>
        <taxon>Bacteria</taxon>
        <taxon>Pseudomonadati</taxon>
        <taxon>Myxococcota</taxon>
        <taxon>Myxococcia</taxon>
        <taxon>Myxococcales</taxon>
        <taxon>Cystobacterineae</taxon>
        <taxon>Myxococcaceae</taxon>
        <taxon>Pyxidicoccus</taxon>
    </lineage>
</organism>
<accession>A0ABX7NL08</accession>
<proteinExistence type="predicted"/>
<gene>
    <name evidence="1" type="ORF">JY651_28680</name>
</gene>
<dbReference type="EMBL" id="CP071090">
    <property type="protein sequence ID" value="QSQ19308.1"/>
    <property type="molecule type" value="Genomic_DNA"/>
</dbReference>
<keyword evidence="2" id="KW-1185">Reference proteome</keyword>
<evidence type="ECO:0000313" key="1">
    <source>
        <dbReference type="EMBL" id="QSQ19308.1"/>
    </source>
</evidence>
<reference evidence="1 2" key="1">
    <citation type="submission" date="2021-02" db="EMBL/GenBank/DDBJ databases">
        <title>De Novo genome assembly of isolated myxobacteria.</title>
        <authorList>
            <person name="Stevens D.C."/>
        </authorList>
    </citation>
    <scope>NUCLEOTIDE SEQUENCE [LARGE SCALE GENOMIC DNA]</scope>
    <source>
        <strain evidence="2">SCPEA02</strain>
    </source>
</reference>
<name>A0ABX7NL08_9BACT</name>
<dbReference type="RefSeq" id="WP_206720895.1">
    <property type="nucleotide sequence ID" value="NZ_CP071090.1"/>
</dbReference>
<sequence>MSKPEQVPTVGRVVHYVLGDEAGLRKGLVRPAIIVATRPHDAVNLSVFCDGPNDTGPAALGHHADGGTLWRGSVPLGGPDQPGTWFWPPHVPAKSPAPAYAPPAELVAKAEQELAGATREELDHAARCYAAYCGVTDGRSAVTGAELPAFDACPVLVRAGWLAAARAPRTYLVEPISS</sequence>
<evidence type="ECO:0000313" key="2">
    <source>
        <dbReference type="Proteomes" id="UP000662747"/>
    </source>
</evidence>